<reference evidence="1" key="1">
    <citation type="submission" date="2021-01" db="EMBL/GenBank/DDBJ databases">
        <authorList>
            <consortium name="Genoscope - CEA"/>
            <person name="William W."/>
        </authorList>
    </citation>
    <scope>NUCLEOTIDE SEQUENCE</scope>
</reference>
<sequence>MKDRATGCAHGFGFFFFTGSSVAVRAIFAHSQVTAPPSKAISVDVPCTGNVMGIQSEMAGVTSLDRSAPRSSSEVYLHSPALDVMNQMLLVSSAEINDVVFIVGTAFKSNNTWWSQNT</sequence>
<name>A0A816Q5X5_BRANA</name>
<accession>A0A816Q5X5</accession>
<protein>
    <submittedName>
        <fullName evidence="1">(rape) hypothetical protein</fullName>
    </submittedName>
</protein>
<proteinExistence type="predicted"/>
<dbReference type="EMBL" id="HG994370">
    <property type="protein sequence ID" value="CAF2057565.1"/>
    <property type="molecule type" value="Genomic_DNA"/>
</dbReference>
<dbReference type="Proteomes" id="UP001295469">
    <property type="component" value="Chromosome C06"/>
</dbReference>
<gene>
    <name evidence="1" type="ORF">DARMORV10_C06P17450.1</name>
</gene>
<organism evidence="1">
    <name type="scientific">Brassica napus</name>
    <name type="common">Rape</name>
    <dbReference type="NCBI Taxonomy" id="3708"/>
    <lineage>
        <taxon>Eukaryota</taxon>
        <taxon>Viridiplantae</taxon>
        <taxon>Streptophyta</taxon>
        <taxon>Embryophyta</taxon>
        <taxon>Tracheophyta</taxon>
        <taxon>Spermatophyta</taxon>
        <taxon>Magnoliopsida</taxon>
        <taxon>eudicotyledons</taxon>
        <taxon>Gunneridae</taxon>
        <taxon>Pentapetalae</taxon>
        <taxon>rosids</taxon>
        <taxon>malvids</taxon>
        <taxon>Brassicales</taxon>
        <taxon>Brassicaceae</taxon>
        <taxon>Brassiceae</taxon>
        <taxon>Brassica</taxon>
    </lineage>
</organism>
<dbReference type="AlphaFoldDB" id="A0A816Q5X5"/>
<evidence type="ECO:0000313" key="1">
    <source>
        <dbReference type="EMBL" id="CAF2057565.1"/>
    </source>
</evidence>